<dbReference type="EMBL" id="DPPF01000032">
    <property type="protein sequence ID" value="HCW92347.1"/>
    <property type="molecule type" value="Genomic_DNA"/>
</dbReference>
<evidence type="ECO:0000313" key="10">
    <source>
        <dbReference type="Proteomes" id="UP000262325"/>
    </source>
</evidence>
<dbReference type="CDD" id="cd13835">
    <property type="entry name" value="IHF_A"/>
    <property type="match status" value="1"/>
</dbReference>
<organism evidence="9 10">
    <name type="scientific">Flexistipes sinusarabici</name>
    <dbReference type="NCBI Taxonomy" id="2352"/>
    <lineage>
        <taxon>Bacteria</taxon>
        <taxon>Pseudomonadati</taxon>
        <taxon>Deferribacterota</taxon>
        <taxon>Deferribacteres</taxon>
        <taxon>Deferribacterales</taxon>
        <taxon>Flexistipitaceae</taxon>
        <taxon>Flexistipes</taxon>
    </lineage>
</organism>
<keyword evidence="3" id="KW-0810">Translation regulation</keyword>
<reference evidence="9 10" key="1">
    <citation type="journal article" date="2018" name="Nat. Biotechnol.">
        <title>A standardized bacterial taxonomy based on genome phylogeny substantially revises the tree of life.</title>
        <authorList>
            <person name="Parks D.H."/>
            <person name="Chuvochina M."/>
            <person name="Waite D.W."/>
            <person name="Rinke C."/>
            <person name="Skarshewski A."/>
            <person name="Chaumeil P.A."/>
            <person name="Hugenholtz P."/>
        </authorList>
    </citation>
    <scope>NUCLEOTIDE SEQUENCE [LARGE SCALE GENOMIC DNA]</scope>
    <source>
        <strain evidence="9">UBA8672</strain>
    </source>
</reference>
<dbReference type="SUPFAM" id="SSF47729">
    <property type="entry name" value="IHF-like DNA-binding proteins"/>
    <property type="match status" value="1"/>
</dbReference>
<dbReference type="GO" id="GO:0006310">
    <property type="term" value="P:DNA recombination"/>
    <property type="evidence" value="ECO:0007669"/>
    <property type="project" value="UniProtKB-KW"/>
</dbReference>
<protein>
    <recommendedName>
        <fullName evidence="2">Integration host factor subunit alpha</fullName>
    </recommendedName>
</protein>
<comment type="similarity">
    <text evidence="1 8">Belongs to the bacterial histone-like protein family.</text>
</comment>
<keyword evidence="4" id="KW-0805">Transcription regulation</keyword>
<dbReference type="GO" id="GO:0003677">
    <property type="term" value="F:DNA binding"/>
    <property type="evidence" value="ECO:0007669"/>
    <property type="project" value="UniProtKB-KW"/>
</dbReference>
<evidence type="ECO:0000256" key="3">
    <source>
        <dbReference type="ARBA" id="ARBA00022845"/>
    </source>
</evidence>
<dbReference type="OMA" id="KSMDITH"/>
<evidence type="ECO:0000256" key="5">
    <source>
        <dbReference type="ARBA" id="ARBA00023125"/>
    </source>
</evidence>
<dbReference type="GO" id="GO:0009893">
    <property type="term" value="P:positive regulation of metabolic process"/>
    <property type="evidence" value="ECO:0007669"/>
    <property type="project" value="UniProtKB-ARBA"/>
</dbReference>
<dbReference type="Pfam" id="PF00216">
    <property type="entry name" value="Bac_DNA_binding"/>
    <property type="match status" value="1"/>
</dbReference>
<dbReference type="GO" id="GO:0006417">
    <property type="term" value="P:regulation of translation"/>
    <property type="evidence" value="ECO:0007669"/>
    <property type="project" value="UniProtKB-KW"/>
</dbReference>
<dbReference type="GO" id="GO:0005829">
    <property type="term" value="C:cytosol"/>
    <property type="evidence" value="ECO:0007669"/>
    <property type="project" value="TreeGrafter"/>
</dbReference>
<accession>A0A3D5Q944</accession>
<name>A0A3D5Q944_FLESI</name>
<dbReference type="InterPro" id="IPR010992">
    <property type="entry name" value="IHF-like_DNA-bd_dom_sf"/>
</dbReference>
<evidence type="ECO:0000256" key="4">
    <source>
        <dbReference type="ARBA" id="ARBA00023015"/>
    </source>
</evidence>
<dbReference type="SMART" id="SM00411">
    <property type="entry name" value="BHL"/>
    <property type="match status" value="1"/>
</dbReference>
<gene>
    <name evidence="9" type="ORF">DHM44_01560</name>
</gene>
<dbReference type="GO" id="GO:0030527">
    <property type="term" value="F:structural constituent of chromatin"/>
    <property type="evidence" value="ECO:0007669"/>
    <property type="project" value="InterPro"/>
</dbReference>
<dbReference type="PANTHER" id="PTHR33175:SF2">
    <property type="entry name" value="INTEGRATION HOST FACTOR SUBUNIT ALPHA"/>
    <property type="match status" value="1"/>
</dbReference>
<dbReference type="InterPro" id="IPR020816">
    <property type="entry name" value="Histone-like_DNA-bd_CS"/>
</dbReference>
<dbReference type="RefSeq" id="WP_013886256.1">
    <property type="nucleotide sequence ID" value="NZ_JAAZVV010000025.1"/>
</dbReference>
<evidence type="ECO:0000256" key="1">
    <source>
        <dbReference type="ARBA" id="ARBA00010529"/>
    </source>
</evidence>
<dbReference type="Gene3D" id="4.10.520.10">
    <property type="entry name" value="IHF-like DNA-binding proteins"/>
    <property type="match status" value="1"/>
</dbReference>
<dbReference type="Proteomes" id="UP000262325">
    <property type="component" value="Unassembled WGS sequence"/>
</dbReference>
<evidence type="ECO:0000256" key="2">
    <source>
        <dbReference type="ARBA" id="ARBA00018329"/>
    </source>
</evidence>
<keyword evidence="5" id="KW-0238">DNA-binding</keyword>
<dbReference type="GO" id="GO:0006355">
    <property type="term" value="P:regulation of DNA-templated transcription"/>
    <property type="evidence" value="ECO:0007669"/>
    <property type="project" value="InterPro"/>
</dbReference>
<evidence type="ECO:0000256" key="8">
    <source>
        <dbReference type="RuleBase" id="RU003939"/>
    </source>
</evidence>
<keyword evidence="7" id="KW-0233">DNA recombination</keyword>
<dbReference type="InterPro" id="IPR000119">
    <property type="entry name" value="Hist_DNA-bd"/>
</dbReference>
<dbReference type="InterPro" id="IPR005684">
    <property type="entry name" value="IHF_alpha"/>
</dbReference>
<sequence>MTKADIVENIYESLGITKKDISDVVDSVFEIMKGEILNKNNVKISGFGNFDVKVRGRRIGRNPKTGVETVIEPRTVVVFRPSQIFKEEVNA</sequence>
<comment type="caution">
    <text evidence="9">The sequence shown here is derived from an EMBL/GenBank/DDBJ whole genome shotgun (WGS) entry which is preliminary data.</text>
</comment>
<evidence type="ECO:0000256" key="6">
    <source>
        <dbReference type="ARBA" id="ARBA00023163"/>
    </source>
</evidence>
<dbReference type="PANTHER" id="PTHR33175">
    <property type="entry name" value="DNA-BINDING PROTEIN HU"/>
    <property type="match status" value="1"/>
</dbReference>
<dbReference type="PROSITE" id="PS00045">
    <property type="entry name" value="HISTONE_LIKE"/>
    <property type="match status" value="1"/>
</dbReference>
<evidence type="ECO:0000313" key="9">
    <source>
        <dbReference type="EMBL" id="HCW92347.1"/>
    </source>
</evidence>
<keyword evidence="6" id="KW-0804">Transcription</keyword>
<dbReference type="AlphaFoldDB" id="A0A3D5Q944"/>
<dbReference type="PRINTS" id="PR01727">
    <property type="entry name" value="DNABINDINGHU"/>
</dbReference>
<evidence type="ECO:0000256" key="7">
    <source>
        <dbReference type="ARBA" id="ARBA00023172"/>
    </source>
</evidence>
<proteinExistence type="inferred from homology"/>